<protein>
    <submittedName>
        <fullName evidence="15">Ion transporter</fullName>
    </submittedName>
</protein>
<evidence type="ECO:0000256" key="1">
    <source>
        <dbReference type="ARBA" id="ARBA00004651"/>
    </source>
</evidence>
<evidence type="ECO:0000256" key="10">
    <source>
        <dbReference type="ARBA" id="ARBA00023303"/>
    </source>
</evidence>
<keyword evidence="3" id="KW-0633">Potassium transport</keyword>
<evidence type="ECO:0000313" key="16">
    <source>
        <dbReference type="Proteomes" id="UP000481087"/>
    </source>
</evidence>
<evidence type="ECO:0000256" key="8">
    <source>
        <dbReference type="ARBA" id="ARBA00023065"/>
    </source>
</evidence>
<evidence type="ECO:0000256" key="12">
    <source>
        <dbReference type="SAM" id="Phobius"/>
    </source>
</evidence>
<dbReference type="Pfam" id="PF22614">
    <property type="entry name" value="Slo-like_RCK"/>
    <property type="match status" value="1"/>
</dbReference>
<organism evidence="15 16">
    <name type="scientific">Paenibacillus silvestris</name>
    <dbReference type="NCBI Taxonomy" id="2606219"/>
    <lineage>
        <taxon>Bacteria</taxon>
        <taxon>Bacillati</taxon>
        <taxon>Bacillota</taxon>
        <taxon>Bacilli</taxon>
        <taxon>Bacillales</taxon>
        <taxon>Paenibacillaceae</taxon>
        <taxon>Paenibacillus</taxon>
    </lineage>
</organism>
<evidence type="ECO:0000256" key="2">
    <source>
        <dbReference type="ARBA" id="ARBA00022448"/>
    </source>
</evidence>
<reference evidence="15 16" key="1">
    <citation type="submission" date="2019-12" db="EMBL/GenBank/DDBJ databases">
        <title>Paenibacillus sp. nov. sp. isolated from soil.</title>
        <authorList>
            <person name="Kim J."/>
            <person name="Jeong S.E."/>
            <person name="Jung H.S."/>
            <person name="Jeon C.O."/>
        </authorList>
    </citation>
    <scope>NUCLEOTIDE SEQUENCE [LARGE SCALE GENOMIC DNA]</scope>
    <source>
        <strain evidence="15 16">5J-6</strain>
    </source>
</reference>
<evidence type="ECO:0000256" key="5">
    <source>
        <dbReference type="ARBA" id="ARBA00022826"/>
    </source>
</evidence>
<dbReference type="AlphaFoldDB" id="A0A6L8UY28"/>
<keyword evidence="6" id="KW-0630">Potassium</keyword>
<dbReference type="PRINTS" id="PR00169">
    <property type="entry name" value="KCHANNEL"/>
</dbReference>
<dbReference type="GO" id="GO:0005886">
    <property type="term" value="C:plasma membrane"/>
    <property type="evidence" value="ECO:0007669"/>
    <property type="project" value="UniProtKB-SubCell"/>
</dbReference>
<dbReference type="EMBL" id="WTUZ01000015">
    <property type="protein sequence ID" value="MZQ82834.1"/>
    <property type="molecule type" value="Genomic_DNA"/>
</dbReference>
<keyword evidence="2" id="KW-0813">Transport</keyword>
<dbReference type="GO" id="GO:0005267">
    <property type="term" value="F:potassium channel activity"/>
    <property type="evidence" value="ECO:0007669"/>
    <property type="project" value="UniProtKB-KW"/>
</dbReference>
<evidence type="ECO:0000256" key="7">
    <source>
        <dbReference type="ARBA" id="ARBA00022989"/>
    </source>
</evidence>
<keyword evidence="16" id="KW-1185">Reference proteome</keyword>
<keyword evidence="10" id="KW-0407">Ion channel</keyword>
<dbReference type="InterPro" id="IPR047871">
    <property type="entry name" value="K_chnl_Slo-like"/>
</dbReference>
<dbReference type="Proteomes" id="UP000481087">
    <property type="component" value="Unassembled WGS sequence"/>
</dbReference>
<evidence type="ECO:0000256" key="11">
    <source>
        <dbReference type="ARBA" id="ARBA00034430"/>
    </source>
</evidence>
<keyword evidence="4 12" id="KW-0812">Transmembrane</keyword>
<comment type="subcellular location">
    <subcellularLocation>
        <location evidence="1">Cell membrane</location>
        <topology evidence="1">Multi-pass membrane protein</topology>
    </subcellularLocation>
</comment>
<evidence type="ECO:0000313" key="15">
    <source>
        <dbReference type="EMBL" id="MZQ82834.1"/>
    </source>
</evidence>
<comment type="caution">
    <text evidence="15">The sequence shown here is derived from an EMBL/GenBank/DDBJ whole genome shotgun (WGS) entry which is preliminary data.</text>
</comment>
<comment type="catalytic activity">
    <reaction evidence="11">
        <text>K(+)(in) = K(+)(out)</text>
        <dbReference type="Rhea" id="RHEA:29463"/>
        <dbReference type="ChEBI" id="CHEBI:29103"/>
    </reaction>
</comment>
<dbReference type="SUPFAM" id="SSF81324">
    <property type="entry name" value="Voltage-gated potassium channels"/>
    <property type="match status" value="1"/>
</dbReference>
<keyword evidence="7 12" id="KW-1133">Transmembrane helix</keyword>
<evidence type="ECO:0000256" key="9">
    <source>
        <dbReference type="ARBA" id="ARBA00023136"/>
    </source>
</evidence>
<dbReference type="InterPro" id="IPR003148">
    <property type="entry name" value="RCK_N"/>
</dbReference>
<evidence type="ECO:0000259" key="14">
    <source>
        <dbReference type="Pfam" id="PF22614"/>
    </source>
</evidence>
<evidence type="ECO:0000256" key="4">
    <source>
        <dbReference type="ARBA" id="ARBA00022692"/>
    </source>
</evidence>
<accession>A0A6L8UY28</accession>
<evidence type="ECO:0000256" key="6">
    <source>
        <dbReference type="ARBA" id="ARBA00022958"/>
    </source>
</evidence>
<dbReference type="InterPro" id="IPR013099">
    <property type="entry name" value="K_chnl_dom"/>
</dbReference>
<dbReference type="SUPFAM" id="SSF51735">
    <property type="entry name" value="NAD(P)-binding Rossmann-fold domains"/>
    <property type="match status" value="1"/>
</dbReference>
<name>A0A6L8UY28_9BACL</name>
<keyword evidence="9 12" id="KW-0472">Membrane</keyword>
<keyword evidence="8" id="KW-0406">Ion transport</keyword>
<feature type="transmembrane region" description="Helical" evidence="12">
    <location>
        <begin position="143"/>
        <end position="167"/>
    </location>
</feature>
<feature type="domain" description="RCK N-terminal" evidence="14">
    <location>
        <begin position="222"/>
        <end position="290"/>
    </location>
</feature>
<evidence type="ECO:0000259" key="13">
    <source>
        <dbReference type="Pfam" id="PF07885"/>
    </source>
</evidence>
<feature type="domain" description="Potassium channel" evidence="13">
    <location>
        <begin position="90"/>
        <end position="164"/>
    </location>
</feature>
<dbReference type="Gene3D" id="1.10.287.70">
    <property type="match status" value="1"/>
</dbReference>
<keyword evidence="5" id="KW-0631">Potassium channel</keyword>
<feature type="transmembrane region" description="Helical" evidence="12">
    <location>
        <begin position="85"/>
        <end position="104"/>
    </location>
</feature>
<dbReference type="PANTHER" id="PTHR10027">
    <property type="entry name" value="CALCIUM-ACTIVATED POTASSIUM CHANNEL ALPHA CHAIN"/>
    <property type="match status" value="1"/>
</dbReference>
<proteinExistence type="predicted"/>
<dbReference type="PANTHER" id="PTHR10027:SF10">
    <property type="entry name" value="SLOWPOKE 2, ISOFORM D"/>
    <property type="match status" value="1"/>
</dbReference>
<evidence type="ECO:0000256" key="3">
    <source>
        <dbReference type="ARBA" id="ARBA00022538"/>
    </source>
</evidence>
<dbReference type="Pfam" id="PF07885">
    <property type="entry name" value="Ion_trans_2"/>
    <property type="match status" value="1"/>
</dbReference>
<dbReference type="Gene3D" id="3.40.50.720">
    <property type="entry name" value="NAD(P)-binding Rossmann-like Domain"/>
    <property type="match status" value="1"/>
</dbReference>
<dbReference type="InterPro" id="IPR036291">
    <property type="entry name" value="NAD(P)-bd_dom_sf"/>
</dbReference>
<sequence>MCFRAFHQRSACPKAGLDTPPAKHVFHQRAHGNVDRFSHSSFSVLEHLFLIVACERTNIYFFRKGVPMFYFSKIFLKLLRMNNKFIYSLAFLFILLSAISAYMLEKETFGSIFNGLWWVMTTVTTTGYGDYAPKTVAGKCLGIFLYIFGIGLISVTISKVVDSLFVYRQRKEAGKLRYQGEQHFVIIDWSKNAELAIQEILNTDTSTEVVLIDTLEKTPIVHNRVHYIRGNPTHMETLEMANMEKARSVFIFANEITEDQAMLRDPSFVDGKTLLVATTIERNYRDVHSIVEIKNSENMQNFQHVNVNEFILGSETISQLAVRSAFSPGSSRIVSQLLTRQSSSSLQVLGKRSSWRTYRDAFEHLLLEGATLISDRDQLNINQKLDQLIPEDAQLFVICDAETYDRLSKLK</sequence>
<gene>
    <name evidence="15" type="ORF">GQF01_12040</name>
</gene>